<name>A0ABW1L8W2_9BACL</name>
<feature type="transmembrane region" description="Helical" evidence="1">
    <location>
        <begin position="5"/>
        <end position="22"/>
    </location>
</feature>
<organism evidence="2 3">
    <name type="scientific">Paenisporosarcina macmurdoensis</name>
    <dbReference type="NCBI Taxonomy" id="212659"/>
    <lineage>
        <taxon>Bacteria</taxon>
        <taxon>Bacillati</taxon>
        <taxon>Bacillota</taxon>
        <taxon>Bacilli</taxon>
        <taxon>Bacillales</taxon>
        <taxon>Caryophanaceae</taxon>
        <taxon>Paenisporosarcina</taxon>
    </lineage>
</organism>
<proteinExistence type="predicted"/>
<keyword evidence="1" id="KW-0472">Membrane</keyword>
<evidence type="ECO:0000313" key="2">
    <source>
        <dbReference type="EMBL" id="MFC6040415.1"/>
    </source>
</evidence>
<sequence>MKNKSILFGITVSLMLIIPIWVVDYFVYNSIMNTIIPVSLIFGTVVALRHTESVTWYRRLLALAIIGGAIYFVIPTYTISEAEVAIHQSLQEDVTLFQLDNTPMERDGFDPLSPKLFYTFRVIESKGSEYILMFNPDSGESFKKSG</sequence>
<keyword evidence="1" id="KW-1133">Transmembrane helix</keyword>
<protein>
    <submittedName>
        <fullName evidence="2">Uncharacterized protein</fullName>
    </submittedName>
</protein>
<dbReference type="RefSeq" id="WP_377734866.1">
    <property type="nucleotide sequence ID" value="NZ_JBHSRI010000023.1"/>
</dbReference>
<evidence type="ECO:0000256" key="1">
    <source>
        <dbReference type="SAM" id="Phobius"/>
    </source>
</evidence>
<dbReference type="Proteomes" id="UP001596170">
    <property type="component" value="Unassembled WGS sequence"/>
</dbReference>
<feature type="transmembrane region" description="Helical" evidence="1">
    <location>
        <begin position="28"/>
        <end position="48"/>
    </location>
</feature>
<keyword evidence="3" id="KW-1185">Reference proteome</keyword>
<feature type="transmembrane region" description="Helical" evidence="1">
    <location>
        <begin position="60"/>
        <end position="79"/>
    </location>
</feature>
<comment type="caution">
    <text evidence="2">The sequence shown here is derived from an EMBL/GenBank/DDBJ whole genome shotgun (WGS) entry which is preliminary data.</text>
</comment>
<reference evidence="3" key="1">
    <citation type="journal article" date="2019" name="Int. J. Syst. Evol. Microbiol.">
        <title>The Global Catalogue of Microorganisms (GCM) 10K type strain sequencing project: providing services to taxonomists for standard genome sequencing and annotation.</title>
        <authorList>
            <consortium name="The Broad Institute Genomics Platform"/>
            <consortium name="The Broad Institute Genome Sequencing Center for Infectious Disease"/>
            <person name="Wu L."/>
            <person name="Ma J."/>
        </authorList>
    </citation>
    <scope>NUCLEOTIDE SEQUENCE [LARGE SCALE GENOMIC DNA]</scope>
    <source>
        <strain evidence="3">CCUG 54527</strain>
    </source>
</reference>
<gene>
    <name evidence="2" type="ORF">ACFPYN_13390</name>
</gene>
<keyword evidence="1" id="KW-0812">Transmembrane</keyword>
<dbReference type="EMBL" id="JBHSRI010000023">
    <property type="protein sequence ID" value="MFC6040415.1"/>
    <property type="molecule type" value="Genomic_DNA"/>
</dbReference>
<accession>A0ABW1L8W2</accession>
<evidence type="ECO:0000313" key="3">
    <source>
        <dbReference type="Proteomes" id="UP001596170"/>
    </source>
</evidence>